<name>A0A0H5DS80_9BACT</name>
<organism evidence="2 3">
    <name type="scientific">Estrella lausannensis</name>
    <dbReference type="NCBI Taxonomy" id="483423"/>
    <lineage>
        <taxon>Bacteria</taxon>
        <taxon>Pseudomonadati</taxon>
        <taxon>Chlamydiota</taxon>
        <taxon>Chlamydiia</taxon>
        <taxon>Parachlamydiales</taxon>
        <taxon>Candidatus Criblamydiaceae</taxon>
        <taxon>Estrella</taxon>
    </lineage>
</organism>
<sequence>MYPWKWFTLGIALLSVISFVPSLNSTEPASTSQELIADRGHHGGRHGHHSGRNYRHYDNWGSRYYFHSTPTYYYRRTYYYPNDYYYYYSDPYYYYYPERRSGVYFRFGW</sequence>
<feature type="chain" id="PRO_5005218608" evidence="1">
    <location>
        <begin position="26"/>
        <end position="109"/>
    </location>
</feature>
<dbReference type="EMBL" id="CWGJ01000026">
    <property type="protein sequence ID" value="CRX39148.1"/>
    <property type="molecule type" value="Genomic_DNA"/>
</dbReference>
<evidence type="ECO:0000256" key="1">
    <source>
        <dbReference type="SAM" id="SignalP"/>
    </source>
</evidence>
<dbReference type="AlphaFoldDB" id="A0A0H5DS80"/>
<dbReference type="Proteomes" id="UP000220251">
    <property type="component" value="Unassembled WGS sequence"/>
</dbReference>
<gene>
    <name evidence="2" type="ORF">ELAC_1823</name>
</gene>
<reference evidence="3" key="1">
    <citation type="submission" date="2015-06" db="EMBL/GenBank/DDBJ databases">
        <authorList>
            <person name="Bertelli C."/>
        </authorList>
    </citation>
    <scope>NUCLEOTIDE SEQUENCE [LARGE SCALE GENOMIC DNA]</scope>
    <source>
        <strain evidence="3">CRIB-30</strain>
    </source>
</reference>
<protein>
    <submittedName>
        <fullName evidence="2">Putative secreted protein</fullName>
    </submittedName>
</protein>
<feature type="signal peptide" evidence="1">
    <location>
        <begin position="1"/>
        <end position="25"/>
    </location>
</feature>
<keyword evidence="3" id="KW-1185">Reference proteome</keyword>
<evidence type="ECO:0000313" key="3">
    <source>
        <dbReference type="Proteomes" id="UP000220251"/>
    </source>
</evidence>
<proteinExistence type="predicted"/>
<keyword evidence="1" id="KW-0732">Signal</keyword>
<accession>A0A0H5DS80</accession>
<evidence type="ECO:0000313" key="2">
    <source>
        <dbReference type="EMBL" id="CRX39148.1"/>
    </source>
</evidence>